<comment type="caution">
    <text evidence="3">The sequence shown here is derived from an EMBL/GenBank/DDBJ whole genome shotgun (WGS) entry which is preliminary data.</text>
</comment>
<evidence type="ECO:0000313" key="3">
    <source>
        <dbReference type="EMBL" id="MCY9576647.1"/>
    </source>
</evidence>
<evidence type="ECO:0000256" key="1">
    <source>
        <dbReference type="SAM" id="MobiDB-lite"/>
    </source>
</evidence>
<feature type="transmembrane region" description="Helical" evidence="2">
    <location>
        <begin position="103"/>
        <end position="127"/>
    </location>
</feature>
<protein>
    <recommendedName>
        <fullName evidence="5">BclB domain-containing protein</fullName>
    </recommendedName>
</protein>
<dbReference type="Proteomes" id="UP001527057">
    <property type="component" value="Unassembled WGS sequence"/>
</dbReference>
<feature type="region of interest" description="Disordered" evidence="1">
    <location>
        <begin position="1"/>
        <end position="24"/>
    </location>
</feature>
<gene>
    <name evidence="3" type="ORF">M5W27_12640</name>
</gene>
<keyword evidence="4" id="KW-1185">Reference proteome</keyword>
<evidence type="ECO:0000313" key="4">
    <source>
        <dbReference type="Proteomes" id="UP001527057"/>
    </source>
</evidence>
<dbReference type="EMBL" id="JAMDMH010000029">
    <property type="protein sequence ID" value="MCY9576647.1"/>
    <property type="molecule type" value="Genomic_DNA"/>
</dbReference>
<dbReference type="InterPro" id="IPR021210">
    <property type="entry name" value="Exosporium_BclB"/>
</dbReference>
<organism evidence="3 4">
    <name type="scientific">Bacillus xiamenensis</name>
    <dbReference type="NCBI Taxonomy" id="1178537"/>
    <lineage>
        <taxon>Bacteria</taxon>
        <taxon>Bacillati</taxon>
        <taxon>Bacillota</taxon>
        <taxon>Bacilli</taxon>
        <taxon>Bacillales</taxon>
        <taxon>Bacillaceae</taxon>
        <taxon>Bacillus</taxon>
    </lineage>
</organism>
<proteinExistence type="predicted"/>
<evidence type="ECO:0008006" key="5">
    <source>
        <dbReference type="Google" id="ProtNLM"/>
    </source>
</evidence>
<dbReference type="RefSeq" id="WP_268557960.1">
    <property type="nucleotide sequence ID" value="NZ_JAMDMH010000029.1"/>
</dbReference>
<keyword evidence="2" id="KW-0812">Transmembrane</keyword>
<accession>A0ABT4F3N5</accession>
<feature type="non-terminal residue" evidence="3">
    <location>
        <position position="1"/>
    </location>
</feature>
<reference evidence="3 4" key="1">
    <citation type="submission" date="2022-05" db="EMBL/GenBank/DDBJ databases">
        <title>Genome Sequencing of Bee-Associated Microbes.</title>
        <authorList>
            <person name="Dunlap C."/>
        </authorList>
    </citation>
    <scope>NUCLEOTIDE SEQUENCE [LARGE SCALE GENOMIC DNA]</scope>
    <source>
        <strain evidence="3 4">CBP-1093</strain>
    </source>
</reference>
<name>A0ABT4F3N5_9BACI</name>
<dbReference type="NCBIfam" id="TIGR03721">
    <property type="entry name" value="exospore_TM"/>
    <property type="match status" value="1"/>
</dbReference>
<feature type="transmembrane region" description="Helical" evidence="2">
    <location>
        <begin position="175"/>
        <end position="198"/>
    </location>
</feature>
<keyword evidence="2" id="KW-0472">Membrane</keyword>
<feature type="transmembrane region" description="Helical" evidence="2">
    <location>
        <begin position="68"/>
        <end position="91"/>
    </location>
</feature>
<keyword evidence="2" id="KW-1133">Transmembrane helix</keyword>
<sequence length="203" mass="19127">DTGATGATGVTGDTGATGATGVTGDTGATGATGASAIIPFASGTPAVLTTIAGGLVGTSSLVGFGSSATGVTIVGGIIDLTGAAGTLLNMAFSVPRDGTITSFAGYFSTTAGLSLVGTSITVTASLFASPTPNNSFTQVASVTLDPALTGILTLGAIATGIATDLNVPVTSQTRLLVVFSASATGLSLVNTVAGYASAGLSIT</sequence>
<evidence type="ECO:0000256" key="2">
    <source>
        <dbReference type="SAM" id="Phobius"/>
    </source>
</evidence>
<feature type="transmembrane region" description="Helical" evidence="2">
    <location>
        <begin position="147"/>
        <end position="163"/>
    </location>
</feature>